<dbReference type="KEGG" id="brz:CFK38_05315"/>
<organism evidence="2 3">
    <name type="scientific">Brachybacterium vulturis</name>
    <dbReference type="NCBI Taxonomy" id="2017484"/>
    <lineage>
        <taxon>Bacteria</taxon>
        <taxon>Bacillati</taxon>
        <taxon>Actinomycetota</taxon>
        <taxon>Actinomycetes</taxon>
        <taxon>Micrococcales</taxon>
        <taxon>Dermabacteraceae</taxon>
        <taxon>Brachybacterium</taxon>
    </lineage>
</organism>
<feature type="transmembrane region" description="Helical" evidence="1">
    <location>
        <begin position="32"/>
        <end position="56"/>
    </location>
</feature>
<accession>A0A291GKG9</accession>
<feature type="transmembrane region" description="Helical" evidence="1">
    <location>
        <begin position="271"/>
        <end position="288"/>
    </location>
</feature>
<name>A0A291GKG9_9MICO</name>
<keyword evidence="1" id="KW-1133">Transmembrane helix</keyword>
<protein>
    <submittedName>
        <fullName evidence="2">Uncharacterized protein</fullName>
    </submittedName>
</protein>
<dbReference type="EMBL" id="CP023563">
    <property type="protein sequence ID" value="ATG51013.1"/>
    <property type="molecule type" value="Genomic_DNA"/>
</dbReference>
<sequence length="678" mass="72833">MWADVIPGILIAAAVLLVPGTAVLSSCRVHPVTAVVAAPAASLAVVALSTMSAWALGATWDVRWVVACTLVCVLPCALLSWGTPWGRRQPRHSLLSAAAAGQYVVGQVIGVALMAPLYLQAFISPDTIAQRYDNVFHLNAIEAIVRTGQATPMATADLVDGSLYPNGWHTIGALVHELSGLDIAPSVHALTLATVLGVWPLSMWLLIEALVRPSAVVRLICGPLILAFPGFPLVLLDWGLIYPTILGLATAPALAAALVHMIRHRSVVTAPLRTVLVIGFLGVGAGIAHPGAALIPLIMVLPLAVLALVRSVHGIIVQREPRAIGVNARHVETHRDGRLPSRGEVVWPAALAAIVLAIVLLWITVAPSTSTAPWKRFETAPQAVGEIVMGGVMGRPMVPVIAVITVFGVVGSIAGWTRDRWAMLAMIGPAAVYFSSAALENGPIRDLLSGFFYRDSFRTGAALTLGTVPVAVAALDLLSRHAATVLDCLTRRLRFRGRARRYAAAAVVTAVGLGASTSLGHHVSSHPQTEAQFENVSAAYRTWEYADLASADEIAMFEVLPEYVPENGYVIADPWEGGGLIYALGEREVNQIYMLLPRSEEERYFDRNFRRIAHDQVMCEVLPEDRPLFYLDLDEHRLGGNQVEWEGYQGYQGISEHTPGFTPIHEIGTVTLYRLTAC</sequence>
<dbReference type="OrthoDB" id="3169698at2"/>
<feature type="transmembrane region" description="Helical" evidence="1">
    <location>
        <begin position="459"/>
        <end position="478"/>
    </location>
</feature>
<proteinExistence type="predicted"/>
<dbReference type="InterPro" id="IPR046671">
    <property type="entry name" value="DUF6541"/>
</dbReference>
<feature type="transmembrane region" description="Helical" evidence="1">
    <location>
        <begin position="421"/>
        <end position="439"/>
    </location>
</feature>
<evidence type="ECO:0000256" key="1">
    <source>
        <dbReference type="SAM" id="Phobius"/>
    </source>
</evidence>
<feature type="transmembrane region" description="Helical" evidence="1">
    <location>
        <begin position="6"/>
        <end position="25"/>
    </location>
</feature>
<evidence type="ECO:0000313" key="2">
    <source>
        <dbReference type="EMBL" id="ATG51013.1"/>
    </source>
</evidence>
<feature type="transmembrane region" description="Helical" evidence="1">
    <location>
        <begin position="294"/>
        <end position="312"/>
    </location>
</feature>
<keyword evidence="1" id="KW-0812">Transmembrane</keyword>
<dbReference type="RefSeq" id="WP_096802151.1">
    <property type="nucleotide sequence ID" value="NZ_CP023563.1"/>
</dbReference>
<gene>
    <name evidence="2" type="ORF">CFK38_05315</name>
</gene>
<feature type="transmembrane region" description="Helical" evidence="1">
    <location>
        <begin position="345"/>
        <end position="365"/>
    </location>
</feature>
<evidence type="ECO:0000313" key="3">
    <source>
        <dbReference type="Proteomes" id="UP000218165"/>
    </source>
</evidence>
<reference evidence="3" key="1">
    <citation type="submission" date="2017-09" db="EMBL/GenBank/DDBJ databases">
        <title>Brachybacterium sp. VM2412.</title>
        <authorList>
            <person name="Tak E.J."/>
            <person name="Bae J.-W."/>
        </authorList>
    </citation>
    <scope>NUCLEOTIDE SEQUENCE [LARGE SCALE GENOMIC DNA]</scope>
    <source>
        <strain evidence="3">VM2412</strain>
    </source>
</reference>
<feature type="transmembrane region" description="Helical" evidence="1">
    <location>
        <begin position="216"/>
        <end position="234"/>
    </location>
</feature>
<dbReference type="Proteomes" id="UP000218165">
    <property type="component" value="Chromosome"/>
</dbReference>
<keyword evidence="3" id="KW-1185">Reference proteome</keyword>
<keyword evidence="1" id="KW-0472">Membrane</keyword>
<feature type="transmembrane region" description="Helical" evidence="1">
    <location>
        <begin position="94"/>
        <end position="119"/>
    </location>
</feature>
<feature type="transmembrane region" description="Helical" evidence="1">
    <location>
        <begin position="499"/>
        <end position="519"/>
    </location>
</feature>
<dbReference type="AlphaFoldDB" id="A0A291GKG9"/>
<feature type="transmembrane region" description="Helical" evidence="1">
    <location>
        <begin position="397"/>
        <end position="414"/>
    </location>
</feature>
<feature type="transmembrane region" description="Helical" evidence="1">
    <location>
        <begin position="62"/>
        <end position="82"/>
    </location>
</feature>
<feature type="transmembrane region" description="Helical" evidence="1">
    <location>
        <begin position="240"/>
        <end position="259"/>
    </location>
</feature>
<feature type="transmembrane region" description="Helical" evidence="1">
    <location>
        <begin position="187"/>
        <end position="207"/>
    </location>
</feature>
<dbReference type="Pfam" id="PF20176">
    <property type="entry name" value="DUF6541"/>
    <property type="match status" value="1"/>
</dbReference>